<protein>
    <recommendedName>
        <fullName evidence="4">Ig-like domain-containing protein</fullName>
    </recommendedName>
</protein>
<accession>A0A9P0C568</accession>
<evidence type="ECO:0000256" key="1">
    <source>
        <dbReference type="SAM" id="Phobius"/>
    </source>
</evidence>
<dbReference type="PANTHER" id="PTHR45889:SF8">
    <property type="entry name" value="IG-LIKE DOMAIN-CONTAINING PROTEIN"/>
    <property type="match status" value="1"/>
</dbReference>
<dbReference type="EMBL" id="OU893351">
    <property type="protein sequence ID" value="CAH0757082.1"/>
    <property type="molecule type" value="Genomic_DNA"/>
</dbReference>
<evidence type="ECO:0008006" key="4">
    <source>
        <dbReference type="Google" id="ProtNLM"/>
    </source>
</evidence>
<keyword evidence="1" id="KW-1133">Transmembrane helix</keyword>
<dbReference type="PANTHER" id="PTHR45889">
    <property type="entry name" value="IG-LIKE DOMAIN-CONTAINING PROTEIN"/>
    <property type="match status" value="1"/>
</dbReference>
<reference evidence="2" key="1">
    <citation type="submission" date="2021-12" db="EMBL/GenBank/DDBJ databases">
        <authorList>
            <person name="King R."/>
        </authorList>
    </citation>
    <scope>NUCLEOTIDE SEQUENCE</scope>
</reference>
<keyword evidence="3" id="KW-1185">Reference proteome</keyword>
<dbReference type="Gene3D" id="2.60.40.10">
    <property type="entry name" value="Immunoglobulins"/>
    <property type="match status" value="1"/>
</dbReference>
<dbReference type="InterPro" id="IPR036179">
    <property type="entry name" value="Ig-like_dom_sf"/>
</dbReference>
<keyword evidence="1" id="KW-0472">Membrane</keyword>
<name>A0A9P0C568_9NEOP</name>
<keyword evidence="1" id="KW-0812">Transmembrane</keyword>
<dbReference type="InterPro" id="IPR013783">
    <property type="entry name" value="Ig-like_fold"/>
</dbReference>
<evidence type="ECO:0000313" key="2">
    <source>
        <dbReference type="EMBL" id="CAH0757082.1"/>
    </source>
</evidence>
<dbReference type="OrthoDB" id="6413693at2759"/>
<proteinExistence type="predicted"/>
<dbReference type="Proteomes" id="UP001153714">
    <property type="component" value="Chromosome 20"/>
</dbReference>
<dbReference type="AlphaFoldDB" id="A0A9P0C568"/>
<gene>
    <name evidence="2" type="ORF">DIATSA_LOCUS7649</name>
</gene>
<evidence type="ECO:0000313" key="3">
    <source>
        <dbReference type="Proteomes" id="UP001153714"/>
    </source>
</evidence>
<feature type="transmembrane region" description="Helical" evidence="1">
    <location>
        <begin position="124"/>
        <end position="141"/>
    </location>
</feature>
<sequence length="171" mass="19443">MYLTEEKCATINSYYTKHLAVGKATVIVVNDAIFVSGDYSLDIRDVTLDDDAKYQCQVSSGPRGEPAIRSRYARLTVLVPPEPPKILEGNFYSTTEDRMIKLECVSVGGKPPAEVKNLRIVDDYYFLVFFFFSFTLLRLLCQLFRLLHVDDQHQISILIICKRKLSGPNPN</sequence>
<organism evidence="2 3">
    <name type="scientific">Diatraea saccharalis</name>
    <name type="common">sugarcane borer</name>
    <dbReference type="NCBI Taxonomy" id="40085"/>
    <lineage>
        <taxon>Eukaryota</taxon>
        <taxon>Metazoa</taxon>
        <taxon>Ecdysozoa</taxon>
        <taxon>Arthropoda</taxon>
        <taxon>Hexapoda</taxon>
        <taxon>Insecta</taxon>
        <taxon>Pterygota</taxon>
        <taxon>Neoptera</taxon>
        <taxon>Endopterygota</taxon>
        <taxon>Lepidoptera</taxon>
        <taxon>Glossata</taxon>
        <taxon>Ditrysia</taxon>
        <taxon>Pyraloidea</taxon>
        <taxon>Crambidae</taxon>
        <taxon>Crambinae</taxon>
        <taxon>Diatraea</taxon>
    </lineage>
</organism>
<dbReference type="SUPFAM" id="SSF48726">
    <property type="entry name" value="Immunoglobulin"/>
    <property type="match status" value="1"/>
</dbReference>
<reference evidence="2" key="2">
    <citation type="submission" date="2022-10" db="EMBL/GenBank/DDBJ databases">
        <authorList>
            <consortium name="ENA_rothamsted_submissions"/>
            <consortium name="culmorum"/>
            <person name="King R."/>
        </authorList>
    </citation>
    <scope>NUCLEOTIDE SEQUENCE</scope>
</reference>